<evidence type="ECO:0000256" key="4">
    <source>
        <dbReference type="PROSITE-ProRule" id="PRU00169"/>
    </source>
</evidence>
<keyword evidence="4" id="KW-0597">Phosphoprotein</keyword>
<dbReference type="GO" id="GO:0043565">
    <property type="term" value="F:sequence-specific DNA binding"/>
    <property type="evidence" value="ECO:0007669"/>
    <property type="project" value="InterPro"/>
</dbReference>
<feature type="modified residue" description="4-aspartylphosphate" evidence="4">
    <location>
        <position position="62"/>
    </location>
</feature>
<organism evidence="7 8">
    <name type="scientific">Paenibacillus yonginensis</name>
    <dbReference type="NCBI Taxonomy" id="1462996"/>
    <lineage>
        <taxon>Bacteria</taxon>
        <taxon>Bacillati</taxon>
        <taxon>Bacillota</taxon>
        <taxon>Bacilli</taxon>
        <taxon>Bacillales</taxon>
        <taxon>Paenibacillaceae</taxon>
        <taxon>Paenibacillus</taxon>
    </lineage>
</organism>
<feature type="domain" description="HTH araC/xylS-type" evidence="5">
    <location>
        <begin position="430"/>
        <end position="528"/>
    </location>
</feature>
<evidence type="ECO:0000256" key="1">
    <source>
        <dbReference type="ARBA" id="ARBA00023015"/>
    </source>
</evidence>
<dbReference type="InterPro" id="IPR001789">
    <property type="entry name" value="Sig_transdc_resp-reg_receiver"/>
</dbReference>
<dbReference type="CDD" id="cd17536">
    <property type="entry name" value="REC_YesN-like"/>
    <property type="match status" value="1"/>
</dbReference>
<dbReference type="KEGG" id="pyg:AWM70_15760"/>
<sequence length="534" mass="60535">MNTTLNSYCKVLIVDDEMLVRQGIKHLFDWESEGFTIIGEASNGKEALEQIGLLQPHILLMDIVMPVMDGEELARQIQSRHPEVKIVVLSSFSEFEFVRSTFQSGASDYILKPKLDAGELLGLLKKVASTIPGLQEAEQPGAEGRWLEAALDKLVSGYPLDNDSVRERMLSAFGRSSFALLSMERLGSQAERSSEEFQHAAEALLESLIRRGNLPLEFRPLSQEDGRLRWLWNADERFFGPEGSAGPAAEVLQQLVKSCELEGLPAAAALSAPFRELEALHEAAEQIPVLLEKRFFLPGEQVFVAGERTVKPLDSLAFDGEAFSRELNGQEFQAAFTRLRGYLAAVPGRLDIGMYEFKSWMGHCVFNIILALLRFQYEARRLEDRKYEYFRSIHESADIHEASRLIEAFLAEAEECILQRARPAGSPAVQRILEYIQEHYAEPLTLTEIAHHFHFNPSYLSNYFATHNKEGFSEYLNKVRIEQACELLRRGDMPISDISSQVGYSEHSYFTKVFRKQKGLSPSQYRKQFMEGHL</sequence>
<dbReference type="InterPro" id="IPR009057">
    <property type="entry name" value="Homeodomain-like_sf"/>
</dbReference>
<dbReference type="GO" id="GO:0000160">
    <property type="term" value="P:phosphorelay signal transduction system"/>
    <property type="evidence" value="ECO:0007669"/>
    <property type="project" value="InterPro"/>
</dbReference>
<evidence type="ECO:0008006" key="9">
    <source>
        <dbReference type="Google" id="ProtNLM"/>
    </source>
</evidence>
<dbReference type="Gene3D" id="3.40.50.2300">
    <property type="match status" value="1"/>
</dbReference>
<dbReference type="OrthoDB" id="342399at2"/>
<dbReference type="PROSITE" id="PS50110">
    <property type="entry name" value="RESPONSE_REGULATORY"/>
    <property type="match status" value="1"/>
</dbReference>
<evidence type="ECO:0000313" key="7">
    <source>
        <dbReference type="EMBL" id="ANS75864.1"/>
    </source>
</evidence>
<evidence type="ECO:0000256" key="3">
    <source>
        <dbReference type="ARBA" id="ARBA00023163"/>
    </source>
</evidence>
<gene>
    <name evidence="7" type="ORF">AWM70_15760</name>
</gene>
<accession>A0A1B1N354</accession>
<dbReference type="PANTHER" id="PTHR43280">
    <property type="entry name" value="ARAC-FAMILY TRANSCRIPTIONAL REGULATOR"/>
    <property type="match status" value="1"/>
</dbReference>
<proteinExistence type="predicted"/>
<dbReference type="InterPro" id="IPR018060">
    <property type="entry name" value="HTH_AraC"/>
</dbReference>
<feature type="domain" description="Response regulatory" evidence="6">
    <location>
        <begin position="10"/>
        <end position="127"/>
    </location>
</feature>
<keyword evidence="2" id="KW-0238">DNA-binding</keyword>
<evidence type="ECO:0000259" key="5">
    <source>
        <dbReference type="PROSITE" id="PS01124"/>
    </source>
</evidence>
<dbReference type="Pfam" id="PF00072">
    <property type="entry name" value="Response_reg"/>
    <property type="match status" value="1"/>
</dbReference>
<reference evidence="7 8" key="1">
    <citation type="submission" date="2016-01" db="EMBL/GenBank/DDBJ databases">
        <title>Complete Genome Sequence of Paenibacillus yonginensis DCY84, a novel Plant Growth-Promoting Bacteria with Elicitation of Induced Systemic Resistance.</title>
        <authorList>
            <person name="Kim Y.J."/>
            <person name="Yang D.C."/>
            <person name="Sukweenadhi J."/>
        </authorList>
    </citation>
    <scope>NUCLEOTIDE SEQUENCE [LARGE SCALE GENOMIC DNA]</scope>
    <source>
        <strain evidence="7 8">DCY84</strain>
    </source>
</reference>
<evidence type="ECO:0000256" key="2">
    <source>
        <dbReference type="ARBA" id="ARBA00023125"/>
    </source>
</evidence>
<dbReference type="PRINTS" id="PR00032">
    <property type="entry name" value="HTHARAC"/>
</dbReference>
<dbReference type="PROSITE" id="PS00041">
    <property type="entry name" value="HTH_ARAC_FAMILY_1"/>
    <property type="match status" value="1"/>
</dbReference>
<dbReference type="RefSeq" id="WP_083180349.1">
    <property type="nucleotide sequence ID" value="NZ_CP014167.1"/>
</dbReference>
<keyword evidence="3" id="KW-0804">Transcription</keyword>
<dbReference type="SMART" id="SM00448">
    <property type="entry name" value="REC"/>
    <property type="match status" value="1"/>
</dbReference>
<dbReference type="InterPro" id="IPR020449">
    <property type="entry name" value="Tscrpt_reg_AraC-type_HTH"/>
</dbReference>
<name>A0A1B1N354_9BACL</name>
<evidence type="ECO:0000259" key="6">
    <source>
        <dbReference type="PROSITE" id="PS50110"/>
    </source>
</evidence>
<dbReference type="Pfam" id="PF12833">
    <property type="entry name" value="HTH_18"/>
    <property type="match status" value="1"/>
</dbReference>
<keyword evidence="1" id="KW-0805">Transcription regulation</keyword>
<evidence type="ECO:0000313" key="8">
    <source>
        <dbReference type="Proteomes" id="UP000092573"/>
    </source>
</evidence>
<dbReference type="Gene3D" id="1.10.10.60">
    <property type="entry name" value="Homeodomain-like"/>
    <property type="match status" value="2"/>
</dbReference>
<keyword evidence="8" id="KW-1185">Reference proteome</keyword>
<dbReference type="EMBL" id="CP014167">
    <property type="protein sequence ID" value="ANS75864.1"/>
    <property type="molecule type" value="Genomic_DNA"/>
</dbReference>
<dbReference type="PROSITE" id="PS01124">
    <property type="entry name" value="HTH_ARAC_FAMILY_2"/>
    <property type="match status" value="1"/>
</dbReference>
<protein>
    <recommendedName>
        <fullName evidence="9">Two-component system response regulator</fullName>
    </recommendedName>
</protein>
<dbReference type="SMART" id="SM00342">
    <property type="entry name" value="HTH_ARAC"/>
    <property type="match status" value="1"/>
</dbReference>
<dbReference type="PANTHER" id="PTHR43280:SF2">
    <property type="entry name" value="HTH-TYPE TRANSCRIPTIONAL REGULATOR EXSA"/>
    <property type="match status" value="1"/>
</dbReference>
<dbReference type="Proteomes" id="UP000092573">
    <property type="component" value="Chromosome"/>
</dbReference>
<dbReference type="SUPFAM" id="SSF46689">
    <property type="entry name" value="Homeodomain-like"/>
    <property type="match status" value="2"/>
</dbReference>
<dbReference type="InterPro" id="IPR018062">
    <property type="entry name" value="HTH_AraC-typ_CS"/>
</dbReference>
<dbReference type="STRING" id="1462996.AWM70_15760"/>
<dbReference type="GO" id="GO:0003700">
    <property type="term" value="F:DNA-binding transcription factor activity"/>
    <property type="evidence" value="ECO:0007669"/>
    <property type="project" value="InterPro"/>
</dbReference>
<dbReference type="InterPro" id="IPR011006">
    <property type="entry name" value="CheY-like_superfamily"/>
</dbReference>
<dbReference type="AlphaFoldDB" id="A0A1B1N354"/>
<dbReference type="SUPFAM" id="SSF52172">
    <property type="entry name" value="CheY-like"/>
    <property type="match status" value="1"/>
</dbReference>